<evidence type="ECO:0000313" key="13">
    <source>
        <dbReference type="Proteomes" id="UP000019151"/>
    </source>
</evidence>
<dbReference type="InterPro" id="IPR011583">
    <property type="entry name" value="Chitinase_II/V-like_cat"/>
</dbReference>
<dbReference type="InterPro" id="IPR050314">
    <property type="entry name" value="Glycosyl_Hydrlase_18"/>
</dbReference>
<dbReference type="InterPro" id="IPR001579">
    <property type="entry name" value="Glyco_hydro_18_chit_AS"/>
</dbReference>
<feature type="domain" description="GH18" evidence="11">
    <location>
        <begin position="246"/>
        <end position="593"/>
    </location>
</feature>
<keyword evidence="9" id="KW-0732">Signal</keyword>
<dbReference type="eggNOG" id="COG3325">
    <property type="taxonomic scope" value="Bacteria"/>
</dbReference>
<dbReference type="SUPFAM" id="SSF51445">
    <property type="entry name" value="(Trans)glycosidases"/>
    <property type="match status" value="1"/>
</dbReference>
<keyword evidence="6 7" id="KW-0326">Glycosidase</keyword>
<protein>
    <recommendedName>
        <fullName evidence="3">chitinase</fullName>
        <ecNumber evidence="3">3.2.1.14</ecNumber>
    </recommendedName>
</protein>
<evidence type="ECO:0000256" key="1">
    <source>
        <dbReference type="ARBA" id="ARBA00000822"/>
    </source>
</evidence>
<dbReference type="InParanoid" id="W0RBG4"/>
<dbReference type="PROSITE" id="PS51257">
    <property type="entry name" value="PROKAR_LIPOPROTEIN"/>
    <property type="match status" value="1"/>
</dbReference>
<evidence type="ECO:0000259" key="10">
    <source>
        <dbReference type="PROSITE" id="PS50853"/>
    </source>
</evidence>
<reference evidence="12 13" key="1">
    <citation type="journal article" date="2014" name="Genome Announc.">
        <title>Genome Sequence and Methylome of Soil Bacterium Gemmatirosa kalamazoonensis KBS708T, a Member of the Rarely Cultivated Gemmatimonadetes Phylum.</title>
        <authorList>
            <person name="Debruyn J.M."/>
            <person name="Radosevich M."/>
            <person name="Wommack K.E."/>
            <person name="Polson S.W."/>
            <person name="Hauser L.J."/>
            <person name="Fawaz M.N."/>
            <person name="Korlach J."/>
            <person name="Tsai Y.C."/>
        </authorList>
    </citation>
    <scope>NUCLEOTIDE SEQUENCE [LARGE SCALE GENOMIC DNA]</scope>
    <source>
        <strain evidence="12 13">KBS708</strain>
    </source>
</reference>
<keyword evidence="5" id="KW-0119">Carbohydrate metabolism</keyword>
<dbReference type="PANTHER" id="PTHR11177">
    <property type="entry name" value="CHITINASE"/>
    <property type="match status" value="1"/>
</dbReference>
<sequence length="593" mass="61480">MRAIVTTISSALVLAALACSSDTDASRVLEPSSPRLATGTVQAPSAPQSVTATAGNTSATVTWQAPASSGTYAIEYYRVVASPSGKALFVAASQLKTTMTGLTNGTTYTFVVYAVTVHDAAGTRYWSPASAPSNAVTPPGTTTTNQAPTASISAPTSGATYTQGASVTFTGAGTDPEDGALSGASLVWTSSINGQIGTGTSFSTTTLSAGTHTITLTATDSKGAKGTVTRSITINAPTPPPTTSSRWLTGYYVGYQRSLYPETSVDFTYMTHIVVGAALPTGTGAGLDTAFFIDNVNGPRMARNLTARAHSFGRKAIMMLGGAGWHNQLVTATNSTYRAAFVSNLVKAMNAFGFDGIDVDWEPINTADKPVVLQFLKDLRAAKPGLIITFPAGWVNTNFGADAWYAQVAPLVDQFNLMTYQMADNWGGWVSWHQGALTGHAGNHPSSIAGSASAYVSAGVPASKIGIGAGTYGSCWQGVSTMYATIDNTPASVTASDNAMSYANIMSSYYNSTAYKWDAAAQAGYLSFAVPTGPQQCTLVSYEDPRSLTAKGSYVKSQGLGGAIVWTVQQGHVPTAAAGQQDPLLQALYTSMQ</sequence>
<dbReference type="Proteomes" id="UP000019151">
    <property type="component" value="Chromosome"/>
</dbReference>
<dbReference type="InterPro" id="IPR029070">
    <property type="entry name" value="Chitinase_insertion_sf"/>
</dbReference>
<evidence type="ECO:0000256" key="3">
    <source>
        <dbReference type="ARBA" id="ARBA00012729"/>
    </source>
</evidence>
<keyword evidence="5" id="KW-0624">Polysaccharide degradation</keyword>
<dbReference type="RefSeq" id="WP_025409213.1">
    <property type="nucleotide sequence ID" value="NZ_CP007128.1"/>
</dbReference>
<dbReference type="InterPro" id="IPR035986">
    <property type="entry name" value="PKD_dom_sf"/>
</dbReference>
<dbReference type="SUPFAM" id="SSF49299">
    <property type="entry name" value="PKD domain"/>
    <property type="match status" value="1"/>
</dbReference>
<dbReference type="InterPro" id="IPR036116">
    <property type="entry name" value="FN3_sf"/>
</dbReference>
<dbReference type="KEGG" id="gba:J421_0118"/>
<dbReference type="Gene3D" id="2.60.40.10">
    <property type="entry name" value="Immunoglobulins"/>
    <property type="match status" value="2"/>
</dbReference>
<proteinExistence type="inferred from homology"/>
<dbReference type="PROSITE" id="PS01095">
    <property type="entry name" value="GH18_1"/>
    <property type="match status" value="1"/>
</dbReference>
<dbReference type="Gene3D" id="3.10.50.10">
    <property type="match status" value="1"/>
</dbReference>
<keyword evidence="13" id="KW-1185">Reference proteome</keyword>
<evidence type="ECO:0000256" key="5">
    <source>
        <dbReference type="ARBA" id="ARBA00023024"/>
    </source>
</evidence>
<dbReference type="HOGENOM" id="CLU_456171_0_0_0"/>
<evidence type="ECO:0000256" key="2">
    <source>
        <dbReference type="ARBA" id="ARBA00009121"/>
    </source>
</evidence>
<dbReference type="PROSITE" id="PS50853">
    <property type="entry name" value="FN3"/>
    <property type="match status" value="1"/>
</dbReference>
<dbReference type="SUPFAM" id="SSF49265">
    <property type="entry name" value="Fibronectin type III"/>
    <property type="match status" value="1"/>
</dbReference>
<dbReference type="EMBL" id="CP007128">
    <property type="protein sequence ID" value="AHG87655.1"/>
    <property type="molecule type" value="Genomic_DNA"/>
</dbReference>
<dbReference type="GO" id="GO:0005576">
    <property type="term" value="C:extracellular region"/>
    <property type="evidence" value="ECO:0007669"/>
    <property type="project" value="TreeGrafter"/>
</dbReference>
<dbReference type="InterPro" id="IPR013783">
    <property type="entry name" value="Ig-like_fold"/>
</dbReference>
<dbReference type="CDD" id="cd00063">
    <property type="entry name" value="FN3"/>
    <property type="match status" value="1"/>
</dbReference>
<evidence type="ECO:0000256" key="9">
    <source>
        <dbReference type="SAM" id="SignalP"/>
    </source>
</evidence>
<feature type="region of interest" description="Disordered" evidence="8">
    <location>
        <begin position="131"/>
        <end position="157"/>
    </location>
</feature>
<keyword evidence="5" id="KW-0146">Chitin degradation</keyword>
<dbReference type="PROSITE" id="PS51910">
    <property type="entry name" value="GH18_2"/>
    <property type="match status" value="1"/>
</dbReference>
<dbReference type="SMART" id="SM00060">
    <property type="entry name" value="FN3"/>
    <property type="match status" value="1"/>
</dbReference>
<dbReference type="Pfam" id="PF00041">
    <property type="entry name" value="fn3"/>
    <property type="match status" value="1"/>
</dbReference>
<evidence type="ECO:0000256" key="8">
    <source>
        <dbReference type="SAM" id="MobiDB-lite"/>
    </source>
</evidence>
<accession>W0RBG4</accession>
<dbReference type="InterPro" id="IPR003961">
    <property type="entry name" value="FN3_dom"/>
</dbReference>
<dbReference type="InterPro" id="IPR017853">
    <property type="entry name" value="GH"/>
</dbReference>
<dbReference type="STRING" id="861299.J421_0118"/>
<dbReference type="InterPro" id="IPR000601">
    <property type="entry name" value="PKD_dom"/>
</dbReference>
<feature type="domain" description="Fibronectin type-III" evidence="10">
    <location>
        <begin position="43"/>
        <end position="140"/>
    </location>
</feature>
<dbReference type="SMART" id="SM00636">
    <property type="entry name" value="Glyco_18"/>
    <property type="match status" value="1"/>
</dbReference>
<dbReference type="Pfam" id="PF00801">
    <property type="entry name" value="PKD"/>
    <property type="match status" value="1"/>
</dbReference>
<dbReference type="GO" id="GO:0008061">
    <property type="term" value="F:chitin binding"/>
    <property type="evidence" value="ECO:0007669"/>
    <property type="project" value="InterPro"/>
</dbReference>
<dbReference type="GO" id="GO:0006032">
    <property type="term" value="P:chitin catabolic process"/>
    <property type="evidence" value="ECO:0007669"/>
    <property type="project" value="UniProtKB-KW"/>
</dbReference>
<dbReference type="Gene3D" id="3.20.20.80">
    <property type="entry name" value="Glycosidases"/>
    <property type="match status" value="1"/>
</dbReference>
<evidence type="ECO:0000256" key="6">
    <source>
        <dbReference type="ARBA" id="ARBA00023295"/>
    </source>
</evidence>
<dbReference type="GO" id="GO:0005975">
    <property type="term" value="P:carbohydrate metabolic process"/>
    <property type="evidence" value="ECO:0007669"/>
    <property type="project" value="InterPro"/>
</dbReference>
<gene>
    <name evidence="12" type="ORF">J421_0118</name>
</gene>
<dbReference type="AlphaFoldDB" id="W0RBG4"/>
<organism evidence="12 13">
    <name type="scientific">Gemmatirosa kalamazoonensis</name>
    <dbReference type="NCBI Taxonomy" id="861299"/>
    <lineage>
        <taxon>Bacteria</taxon>
        <taxon>Pseudomonadati</taxon>
        <taxon>Gemmatimonadota</taxon>
        <taxon>Gemmatimonadia</taxon>
        <taxon>Gemmatimonadales</taxon>
        <taxon>Gemmatimonadaceae</taxon>
        <taxon>Gemmatirosa</taxon>
    </lineage>
</organism>
<dbReference type="InterPro" id="IPR001223">
    <property type="entry name" value="Glyco_hydro18_cat"/>
</dbReference>
<keyword evidence="4 7" id="KW-0378">Hydrolase</keyword>
<dbReference type="PANTHER" id="PTHR11177:SF317">
    <property type="entry name" value="CHITINASE 12-RELATED"/>
    <property type="match status" value="1"/>
</dbReference>
<dbReference type="GO" id="GO:0008843">
    <property type="term" value="F:endochitinase activity"/>
    <property type="evidence" value="ECO:0007669"/>
    <property type="project" value="UniProtKB-EC"/>
</dbReference>
<dbReference type="OrthoDB" id="9775889at2"/>
<comment type="similarity">
    <text evidence="2">Belongs to the glycosyl hydrolase 18 family. Chitinase class II subfamily.</text>
</comment>
<feature type="signal peptide" evidence="9">
    <location>
        <begin position="1"/>
        <end position="25"/>
    </location>
</feature>
<evidence type="ECO:0000256" key="4">
    <source>
        <dbReference type="ARBA" id="ARBA00022801"/>
    </source>
</evidence>
<feature type="chain" id="PRO_5004793846" description="chitinase" evidence="9">
    <location>
        <begin position="26"/>
        <end position="593"/>
    </location>
</feature>
<dbReference type="EC" id="3.2.1.14" evidence="3"/>
<dbReference type="FunCoup" id="W0RBG4">
    <property type="interactions" value="191"/>
</dbReference>
<evidence type="ECO:0000256" key="7">
    <source>
        <dbReference type="RuleBase" id="RU000489"/>
    </source>
</evidence>
<evidence type="ECO:0000259" key="11">
    <source>
        <dbReference type="PROSITE" id="PS51910"/>
    </source>
</evidence>
<evidence type="ECO:0000313" key="12">
    <source>
        <dbReference type="EMBL" id="AHG87655.1"/>
    </source>
</evidence>
<name>W0RBG4_9BACT</name>
<comment type="catalytic activity">
    <reaction evidence="1">
        <text>Random endo-hydrolysis of N-acetyl-beta-D-glucosaminide (1-&gt;4)-beta-linkages in chitin and chitodextrins.</text>
        <dbReference type="EC" id="3.2.1.14"/>
    </reaction>
</comment>
<dbReference type="Pfam" id="PF00704">
    <property type="entry name" value="Glyco_hydro_18"/>
    <property type="match status" value="1"/>
</dbReference>